<name>A0ABY7JTZ7_9FIRM</name>
<reference evidence="12" key="1">
    <citation type="submission" date="2022-12" db="EMBL/GenBank/DDBJ databases">
        <title>Peptostreptococcus.</title>
        <authorList>
            <person name="Lee S.H."/>
        </authorList>
    </citation>
    <scope>NUCLEOTIDE SEQUENCE</scope>
    <source>
        <strain evidence="12">CBA3647</strain>
    </source>
</reference>
<feature type="modified residue" description="4-aspartylphosphate" evidence="8">
    <location>
        <position position="52"/>
    </location>
</feature>
<feature type="domain" description="Response regulatory" evidence="10">
    <location>
        <begin position="3"/>
        <end position="116"/>
    </location>
</feature>
<evidence type="ECO:0000256" key="2">
    <source>
        <dbReference type="ARBA" id="ARBA00022553"/>
    </source>
</evidence>
<evidence type="ECO:0000256" key="9">
    <source>
        <dbReference type="PROSITE-ProRule" id="PRU01091"/>
    </source>
</evidence>
<comment type="function">
    <text evidence="7">May play the central regulatory role in sporulation. It may be an element of the effector pathway responsible for the activation of sporulation genes in response to nutritional stress. Spo0A may act in concert with spo0H (a sigma factor) to control the expression of some genes that are critical to the sporulation process.</text>
</comment>
<evidence type="ECO:0000256" key="5">
    <source>
        <dbReference type="ARBA" id="ARBA00023125"/>
    </source>
</evidence>
<evidence type="ECO:0000256" key="1">
    <source>
        <dbReference type="ARBA" id="ARBA00018672"/>
    </source>
</evidence>
<dbReference type="SUPFAM" id="SSF46894">
    <property type="entry name" value="C-terminal effector domain of the bipartite response regulators"/>
    <property type="match status" value="1"/>
</dbReference>
<protein>
    <recommendedName>
        <fullName evidence="1">Stage 0 sporulation protein A homolog</fullName>
    </recommendedName>
</protein>
<dbReference type="Gene3D" id="1.10.10.10">
    <property type="entry name" value="Winged helix-like DNA-binding domain superfamily/Winged helix DNA-binding domain"/>
    <property type="match status" value="1"/>
</dbReference>
<sequence length="224" mass="26259">MIKALIVDDNKQITEVLKSFALKEGIQVDLAYDGEEAWNKFQDNKYDILLLDIMMPKMDGYELLKKIRKISMVPVILITAKGEDYERIMGLDYGADDYIVKPFSVAEVMARIRAILRRIDIDTNSIKVVKVDNLYLNLDEYSCKLDNKEIQLTKREFEILWMLAENKDKVFIRDNILDSLWGMEYFGDTRTVDTHIKRLRAKLNSEKNKWRISTVRGVGYKFEV</sequence>
<dbReference type="CDD" id="cd00383">
    <property type="entry name" value="trans_reg_C"/>
    <property type="match status" value="1"/>
</dbReference>
<keyword evidence="2 8" id="KW-0597">Phosphoprotein</keyword>
<dbReference type="Proteomes" id="UP001164187">
    <property type="component" value="Chromosome"/>
</dbReference>
<dbReference type="EMBL" id="CP114052">
    <property type="protein sequence ID" value="WAW15543.1"/>
    <property type="molecule type" value="Genomic_DNA"/>
</dbReference>
<evidence type="ECO:0000259" key="10">
    <source>
        <dbReference type="PROSITE" id="PS50110"/>
    </source>
</evidence>
<dbReference type="Pfam" id="PF00072">
    <property type="entry name" value="Response_reg"/>
    <property type="match status" value="1"/>
</dbReference>
<keyword evidence="13" id="KW-1185">Reference proteome</keyword>
<dbReference type="Gene3D" id="6.10.250.690">
    <property type="match status" value="1"/>
</dbReference>
<keyword evidence="5 9" id="KW-0238">DNA-binding</keyword>
<evidence type="ECO:0000256" key="3">
    <source>
        <dbReference type="ARBA" id="ARBA00023012"/>
    </source>
</evidence>
<dbReference type="InterPro" id="IPR016032">
    <property type="entry name" value="Sig_transdc_resp-reg_C-effctor"/>
</dbReference>
<accession>A0ABY7JTZ7</accession>
<keyword evidence="6" id="KW-0804">Transcription</keyword>
<dbReference type="SUPFAM" id="SSF52172">
    <property type="entry name" value="CheY-like"/>
    <property type="match status" value="1"/>
</dbReference>
<dbReference type="RefSeq" id="WP_269312216.1">
    <property type="nucleotide sequence ID" value="NZ_CP114052.1"/>
</dbReference>
<dbReference type="PROSITE" id="PS51755">
    <property type="entry name" value="OMPR_PHOB"/>
    <property type="match status" value="1"/>
</dbReference>
<evidence type="ECO:0000259" key="11">
    <source>
        <dbReference type="PROSITE" id="PS51755"/>
    </source>
</evidence>
<dbReference type="PANTHER" id="PTHR48111:SF21">
    <property type="entry name" value="DNA-BINDING DUAL MASTER TRANSCRIPTIONAL REGULATOR RPAA"/>
    <property type="match status" value="1"/>
</dbReference>
<dbReference type="Pfam" id="PF00486">
    <property type="entry name" value="Trans_reg_C"/>
    <property type="match status" value="1"/>
</dbReference>
<dbReference type="InterPro" id="IPR001789">
    <property type="entry name" value="Sig_transdc_resp-reg_receiver"/>
</dbReference>
<gene>
    <name evidence="12" type="ORF">O0R46_03620</name>
</gene>
<dbReference type="Gene3D" id="3.40.50.2300">
    <property type="match status" value="1"/>
</dbReference>
<evidence type="ECO:0000256" key="4">
    <source>
        <dbReference type="ARBA" id="ARBA00023015"/>
    </source>
</evidence>
<feature type="DNA-binding region" description="OmpR/PhoB-type" evidence="9">
    <location>
        <begin position="126"/>
        <end position="224"/>
    </location>
</feature>
<keyword evidence="4" id="KW-0805">Transcription regulation</keyword>
<proteinExistence type="predicted"/>
<evidence type="ECO:0000313" key="12">
    <source>
        <dbReference type="EMBL" id="WAW15543.1"/>
    </source>
</evidence>
<keyword evidence="3" id="KW-0902">Two-component regulatory system</keyword>
<dbReference type="SMART" id="SM00862">
    <property type="entry name" value="Trans_reg_C"/>
    <property type="match status" value="1"/>
</dbReference>
<evidence type="ECO:0000256" key="7">
    <source>
        <dbReference type="ARBA" id="ARBA00024867"/>
    </source>
</evidence>
<evidence type="ECO:0000256" key="8">
    <source>
        <dbReference type="PROSITE-ProRule" id="PRU00169"/>
    </source>
</evidence>
<evidence type="ECO:0000313" key="13">
    <source>
        <dbReference type="Proteomes" id="UP001164187"/>
    </source>
</evidence>
<dbReference type="InterPro" id="IPR011006">
    <property type="entry name" value="CheY-like_superfamily"/>
</dbReference>
<feature type="domain" description="OmpR/PhoB-type" evidence="11">
    <location>
        <begin position="126"/>
        <end position="224"/>
    </location>
</feature>
<dbReference type="InterPro" id="IPR001867">
    <property type="entry name" value="OmpR/PhoB-type_DNA-bd"/>
</dbReference>
<organism evidence="12 13">
    <name type="scientific">Peptostreptococcus equinus</name>
    <dbReference type="NCBI Taxonomy" id="3003601"/>
    <lineage>
        <taxon>Bacteria</taxon>
        <taxon>Bacillati</taxon>
        <taxon>Bacillota</taxon>
        <taxon>Clostridia</taxon>
        <taxon>Peptostreptococcales</taxon>
        <taxon>Peptostreptococcaceae</taxon>
        <taxon>Peptostreptococcus</taxon>
    </lineage>
</organism>
<evidence type="ECO:0000256" key="6">
    <source>
        <dbReference type="ARBA" id="ARBA00023163"/>
    </source>
</evidence>
<dbReference type="PANTHER" id="PTHR48111">
    <property type="entry name" value="REGULATOR OF RPOS"/>
    <property type="match status" value="1"/>
</dbReference>
<dbReference type="PROSITE" id="PS50110">
    <property type="entry name" value="RESPONSE_REGULATORY"/>
    <property type="match status" value="1"/>
</dbReference>
<dbReference type="SMART" id="SM00448">
    <property type="entry name" value="REC"/>
    <property type="match status" value="1"/>
</dbReference>
<dbReference type="InterPro" id="IPR036388">
    <property type="entry name" value="WH-like_DNA-bd_sf"/>
</dbReference>
<dbReference type="InterPro" id="IPR039420">
    <property type="entry name" value="WalR-like"/>
</dbReference>